<evidence type="ECO:0000313" key="3">
    <source>
        <dbReference type="Proteomes" id="UP000053593"/>
    </source>
</evidence>
<accession>A0A0D0CFZ1</accession>
<gene>
    <name evidence="2" type="ORF">GYMLUDRAFT_770509</name>
</gene>
<keyword evidence="3" id="KW-1185">Reference proteome</keyword>
<evidence type="ECO:0000313" key="2">
    <source>
        <dbReference type="EMBL" id="KIK57007.1"/>
    </source>
</evidence>
<keyword evidence="1" id="KW-1133">Transmembrane helix</keyword>
<keyword evidence="1" id="KW-0812">Transmembrane</keyword>
<dbReference type="AlphaFoldDB" id="A0A0D0CFZ1"/>
<reference evidence="2 3" key="1">
    <citation type="submission" date="2014-04" db="EMBL/GenBank/DDBJ databases">
        <title>Evolutionary Origins and Diversification of the Mycorrhizal Mutualists.</title>
        <authorList>
            <consortium name="DOE Joint Genome Institute"/>
            <consortium name="Mycorrhizal Genomics Consortium"/>
            <person name="Kohler A."/>
            <person name="Kuo A."/>
            <person name="Nagy L.G."/>
            <person name="Floudas D."/>
            <person name="Copeland A."/>
            <person name="Barry K.W."/>
            <person name="Cichocki N."/>
            <person name="Veneault-Fourrey C."/>
            <person name="LaButti K."/>
            <person name="Lindquist E.A."/>
            <person name="Lipzen A."/>
            <person name="Lundell T."/>
            <person name="Morin E."/>
            <person name="Murat C."/>
            <person name="Riley R."/>
            <person name="Ohm R."/>
            <person name="Sun H."/>
            <person name="Tunlid A."/>
            <person name="Henrissat B."/>
            <person name="Grigoriev I.V."/>
            <person name="Hibbett D.S."/>
            <person name="Martin F."/>
        </authorList>
    </citation>
    <scope>NUCLEOTIDE SEQUENCE [LARGE SCALE GENOMIC DNA]</scope>
    <source>
        <strain evidence="2 3">FD-317 M1</strain>
    </source>
</reference>
<protein>
    <submittedName>
        <fullName evidence="2">Uncharacterized protein</fullName>
    </submittedName>
</protein>
<sequence>MIFLFKSTYILCGASFFIFFPVVHSWFLVYISSVAEFRSLDIPYSSHFLPSTASADLLSTELSRRALANWRRFSSFLETFLSIKCQLDSLAQLQMSLRAPSSIPFCLYTYLFLYLFWSDSFFPLSLLVPVHSLFHLCLAKPFFSPWCPRYLALLSKSPEFHLSRPHYKVFLPPFLRLLLSRRKSTSHPKKIVPLLYISHVVLLHTVGYLSDLHSSNRGFVTISFVTVVIFFRYG</sequence>
<feature type="transmembrane region" description="Helical" evidence="1">
    <location>
        <begin position="9"/>
        <end position="31"/>
    </location>
</feature>
<dbReference type="EMBL" id="KN834793">
    <property type="protein sequence ID" value="KIK57007.1"/>
    <property type="molecule type" value="Genomic_DNA"/>
</dbReference>
<dbReference type="HOGENOM" id="CLU_1185128_0_0_1"/>
<evidence type="ECO:0000256" key="1">
    <source>
        <dbReference type="SAM" id="Phobius"/>
    </source>
</evidence>
<dbReference type="Proteomes" id="UP000053593">
    <property type="component" value="Unassembled WGS sequence"/>
</dbReference>
<name>A0A0D0CFZ1_9AGAR</name>
<proteinExistence type="predicted"/>
<organism evidence="2 3">
    <name type="scientific">Collybiopsis luxurians FD-317 M1</name>
    <dbReference type="NCBI Taxonomy" id="944289"/>
    <lineage>
        <taxon>Eukaryota</taxon>
        <taxon>Fungi</taxon>
        <taxon>Dikarya</taxon>
        <taxon>Basidiomycota</taxon>
        <taxon>Agaricomycotina</taxon>
        <taxon>Agaricomycetes</taxon>
        <taxon>Agaricomycetidae</taxon>
        <taxon>Agaricales</taxon>
        <taxon>Marasmiineae</taxon>
        <taxon>Omphalotaceae</taxon>
        <taxon>Collybiopsis</taxon>
        <taxon>Collybiopsis luxurians</taxon>
    </lineage>
</organism>
<keyword evidence="1" id="KW-0472">Membrane</keyword>